<sequence length="203" mass="23855">MDVLFNKNTIFKSRKNAMKKIYQLTLLTILVFTFSACQTQHKVLNREIKSETGERFLIGEFDRNALQQKHYINWYNEEYDAYEVENSKLVNLKKSDFKSLKIEVFVGTWCSDSQRELPRFYKILENLKFPIESRLNVYGVNRQKKSFYGEEIGKDITHVPTIIVYKKGKEIGRIVESPVSGYLEEDFEKIVNGNPLTPNYAED</sequence>
<evidence type="ECO:0000313" key="1">
    <source>
        <dbReference type="EMBL" id="RLZ10691.1"/>
    </source>
</evidence>
<evidence type="ECO:0000313" key="2">
    <source>
        <dbReference type="Proteomes" id="UP000275348"/>
    </source>
</evidence>
<dbReference type="Gene3D" id="3.40.30.10">
    <property type="entry name" value="Glutaredoxin"/>
    <property type="match status" value="1"/>
</dbReference>
<organism evidence="1 2">
    <name type="scientific">Faecalibacter macacae</name>
    <dbReference type="NCBI Taxonomy" id="1859289"/>
    <lineage>
        <taxon>Bacteria</taxon>
        <taxon>Pseudomonadati</taxon>
        <taxon>Bacteroidota</taxon>
        <taxon>Flavobacteriia</taxon>
        <taxon>Flavobacteriales</taxon>
        <taxon>Weeksellaceae</taxon>
        <taxon>Faecalibacter</taxon>
    </lineage>
</organism>
<dbReference type="Proteomes" id="UP000275348">
    <property type="component" value="Unassembled WGS sequence"/>
</dbReference>
<accession>A0A3L9MCY9</accession>
<protein>
    <submittedName>
        <fullName evidence="1">Thioredoxin family protein</fullName>
    </submittedName>
</protein>
<dbReference type="AlphaFoldDB" id="A0A3L9MCY9"/>
<reference evidence="1 2" key="1">
    <citation type="submission" date="2018-10" db="EMBL/GenBank/DDBJ databases">
        <authorList>
            <person name="Chen X."/>
        </authorList>
    </citation>
    <scope>NUCLEOTIDE SEQUENCE [LARGE SCALE GENOMIC DNA]</scope>
    <source>
        <strain evidence="1 2">YIM 102668</strain>
    </source>
</reference>
<dbReference type="EMBL" id="RDOJ01000006">
    <property type="protein sequence ID" value="RLZ10691.1"/>
    <property type="molecule type" value="Genomic_DNA"/>
</dbReference>
<proteinExistence type="predicted"/>
<name>A0A3L9MCY9_9FLAO</name>
<dbReference type="CDD" id="cd02947">
    <property type="entry name" value="TRX_family"/>
    <property type="match status" value="1"/>
</dbReference>
<keyword evidence="2" id="KW-1185">Reference proteome</keyword>
<comment type="caution">
    <text evidence="1">The sequence shown here is derived from an EMBL/GenBank/DDBJ whole genome shotgun (WGS) entry which is preliminary data.</text>
</comment>
<dbReference type="InterPro" id="IPR036249">
    <property type="entry name" value="Thioredoxin-like_sf"/>
</dbReference>
<dbReference type="SUPFAM" id="SSF52833">
    <property type="entry name" value="Thioredoxin-like"/>
    <property type="match status" value="1"/>
</dbReference>
<gene>
    <name evidence="1" type="ORF">EAH69_05980</name>
</gene>